<evidence type="ECO:0000256" key="1">
    <source>
        <dbReference type="SAM" id="MobiDB-lite"/>
    </source>
</evidence>
<dbReference type="AlphaFoldDB" id="A0A366MB67"/>
<evidence type="ECO:0000313" key="3">
    <source>
        <dbReference type="EMBL" id="RBQ22950.1"/>
    </source>
</evidence>
<feature type="compositionally biased region" description="Low complexity" evidence="1">
    <location>
        <begin position="60"/>
        <end position="72"/>
    </location>
</feature>
<accession>A0A366MB67</accession>
<dbReference type="EMBL" id="NIZT01000031">
    <property type="protein sequence ID" value="RBQ22950.1"/>
    <property type="molecule type" value="Genomic_DNA"/>
</dbReference>
<name>A0A366MB67_9EURY</name>
<keyword evidence="2" id="KW-0472">Membrane</keyword>
<feature type="compositionally biased region" description="Low complexity" evidence="1">
    <location>
        <begin position="82"/>
        <end position="105"/>
    </location>
</feature>
<protein>
    <submittedName>
        <fullName evidence="3">Uncharacterized protein</fullName>
    </submittedName>
</protein>
<reference evidence="3 4" key="1">
    <citation type="submission" date="2018-06" db="EMBL/GenBank/DDBJ databases">
        <title>Genomic insight into two independent archaeal endosymbiosis events.</title>
        <authorList>
            <person name="Lind A.E."/>
            <person name="Lewis W.H."/>
            <person name="Spang A."/>
            <person name="Guy L."/>
            <person name="Embley M.T."/>
            <person name="Ettema T.J.G."/>
        </authorList>
    </citation>
    <scope>NUCLEOTIDE SEQUENCE [LARGE SCALE GENOMIC DNA]</scope>
    <source>
        <strain evidence="3">NOE</strain>
    </source>
</reference>
<feature type="compositionally biased region" description="Polar residues" evidence="1">
    <location>
        <begin position="47"/>
        <end position="59"/>
    </location>
</feature>
<sequence length="128" mass="13669">MSESRSAKLVVVFIIAVVAFGFGSIAAVSTGGIFGLDLLGFYNNSSEDNSTNPFSLEMTNDSSEYYDSSNNSQCSNDKKTDQNSNSSSNNNDNSHNGNNNGNSGNDNHDNNDNDQGSDGQSETKFTKN</sequence>
<comment type="caution">
    <text evidence="3">The sequence shown here is derived from an EMBL/GenBank/DDBJ whole genome shotgun (WGS) entry which is preliminary data.</text>
</comment>
<organism evidence="3 4">
    <name type="scientific">Candidatus Methanobinarius endosymbioticus</name>
    <dbReference type="NCBI Taxonomy" id="2006182"/>
    <lineage>
        <taxon>Archaea</taxon>
        <taxon>Methanobacteriati</taxon>
        <taxon>Methanobacteriota</taxon>
        <taxon>Methanomada group</taxon>
        <taxon>Methanobacteria</taxon>
        <taxon>Methanobacteriales</taxon>
        <taxon>Methanobacteriaceae</taxon>
        <taxon>Candidatus Methanobinarius</taxon>
    </lineage>
</organism>
<keyword evidence="2" id="KW-1133">Transmembrane helix</keyword>
<proteinExistence type="predicted"/>
<feature type="region of interest" description="Disordered" evidence="1">
    <location>
        <begin position="47"/>
        <end position="128"/>
    </location>
</feature>
<evidence type="ECO:0000256" key="2">
    <source>
        <dbReference type="SAM" id="Phobius"/>
    </source>
</evidence>
<feature type="transmembrane region" description="Helical" evidence="2">
    <location>
        <begin position="9"/>
        <end position="42"/>
    </location>
</feature>
<keyword evidence="4" id="KW-1185">Reference proteome</keyword>
<gene>
    <name evidence="3" type="ORF">ALNOE001_13430</name>
</gene>
<dbReference type="Proteomes" id="UP000253099">
    <property type="component" value="Unassembled WGS sequence"/>
</dbReference>
<evidence type="ECO:0000313" key="4">
    <source>
        <dbReference type="Proteomes" id="UP000253099"/>
    </source>
</evidence>
<keyword evidence="2" id="KW-0812">Transmembrane</keyword>